<dbReference type="GO" id="GO:0003677">
    <property type="term" value="F:DNA binding"/>
    <property type="evidence" value="ECO:0007669"/>
    <property type="project" value="UniProtKB-UniRule"/>
</dbReference>
<name>A0A1M5MFH4_9FLAO</name>
<keyword evidence="1 2" id="KW-0238">DNA-binding</keyword>
<dbReference type="PROSITE" id="PS50977">
    <property type="entry name" value="HTH_TETR_2"/>
    <property type="match status" value="1"/>
</dbReference>
<protein>
    <submittedName>
        <fullName evidence="4">Transcriptional regulator, TetR family</fullName>
    </submittedName>
</protein>
<dbReference type="InterPro" id="IPR001647">
    <property type="entry name" value="HTH_TetR"/>
</dbReference>
<evidence type="ECO:0000313" key="4">
    <source>
        <dbReference type="EMBL" id="SHG75917.1"/>
    </source>
</evidence>
<dbReference type="Gene3D" id="1.10.357.10">
    <property type="entry name" value="Tetracycline Repressor, domain 2"/>
    <property type="match status" value="1"/>
</dbReference>
<evidence type="ECO:0000313" key="5">
    <source>
        <dbReference type="Proteomes" id="UP000184532"/>
    </source>
</evidence>
<dbReference type="RefSeq" id="WP_073179857.1">
    <property type="nucleotide sequence ID" value="NZ_FQWL01000003.1"/>
</dbReference>
<dbReference type="PANTHER" id="PTHR43479">
    <property type="entry name" value="ACREF/ENVCD OPERON REPRESSOR-RELATED"/>
    <property type="match status" value="1"/>
</dbReference>
<accession>A0A1M5MFH4</accession>
<reference evidence="5" key="1">
    <citation type="submission" date="2016-11" db="EMBL/GenBank/DDBJ databases">
        <authorList>
            <person name="Varghese N."/>
            <person name="Submissions S."/>
        </authorList>
    </citation>
    <scope>NUCLEOTIDE SEQUENCE [LARGE SCALE GENOMIC DNA]</scope>
    <source>
        <strain evidence="5">DSM 22638</strain>
    </source>
</reference>
<dbReference type="SUPFAM" id="SSF46689">
    <property type="entry name" value="Homeodomain-like"/>
    <property type="match status" value="1"/>
</dbReference>
<dbReference type="PANTHER" id="PTHR43479:SF11">
    <property type="entry name" value="ACREF_ENVCD OPERON REPRESSOR-RELATED"/>
    <property type="match status" value="1"/>
</dbReference>
<gene>
    <name evidence="4" type="ORF">SAMN04488116_2420</name>
</gene>
<dbReference type="STRING" id="570519.SAMN04488116_2420"/>
<evidence type="ECO:0000259" key="3">
    <source>
        <dbReference type="PROSITE" id="PS50977"/>
    </source>
</evidence>
<dbReference type="Proteomes" id="UP000184532">
    <property type="component" value="Unassembled WGS sequence"/>
</dbReference>
<dbReference type="Pfam" id="PF00440">
    <property type="entry name" value="TetR_N"/>
    <property type="match status" value="1"/>
</dbReference>
<evidence type="ECO:0000256" key="1">
    <source>
        <dbReference type="ARBA" id="ARBA00023125"/>
    </source>
</evidence>
<evidence type="ECO:0000256" key="2">
    <source>
        <dbReference type="PROSITE-ProRule" id="PRU00335"/>
    </source>
</evidence>
<dbReference type="AlphaFoldDB" id="A0A1M5MFH4"/>
<dbReference type="EMBL" id="FQWL01000003">
    <property type="protein sequence ID" value="SHG75917.1"/>
    <property type="molecule type" value="Genomic_DNA"/>
</dbReference>
<sequence length="201" mass="23568">MREKILHKATDMFLTLGFKSVTMDDLANEMGISKKTIYSHFENKTKLVEESVMDLFWFISNGIDEIVSVQKDPIEELYEIKKFVMCHLKDEKSSPQYQLQKYYPKLHDTLKKKQFEVMQKCVLDNIKRGIKLGIYRDNLNVEFVARIYFSGVISIKDPSLFPMSMFSHPLLEDSFLEYHLRGIVTPKGRKKLNSIINSNQE</sequence>
<feature type="domain" description="HTH tetR-type" evidence="3">
    <location>
        <begin position="1"/>
        <end position="59"/>
    </location>
</feature>
<dbReference type="PRINTS" id="PR00455">
    <property type="entry name" value="HTHTETR"/>
</dbReference>
<dbReference type="OrthoDB" id="881297at2"/>
<dbReference type="InterPro" id="IPR009057">
    <property type="entry name" value="Homeodomain-like_sf"/>
</dbReference>
<feature type="DNA-binding region" description="H-T-H motif" evidence="2">
    <location>
        <begin position="22"/>
        <end position="41"/>
    </location>
</feature>
<dbReference type="InterPro" id="IPR050624">
    <property type="entry name" value="HTH-type_Tx_Regulator"/>
</dbReference>
<organism evidence="4 5">
    <name type="scientific">Flagellimonas flava</name>
    <dbReference type="NCBI Taxonomy" id="570519"/>
    <lineage>
        <taxon>Bacteria</taxon>
        <taxon>Pseudomonadati</taxon>
        <taxon>Bacteroidota</taxon>
        <taxon>Flavobacteriia</taxon>
        <taxon>Flavobacteriales</taxon>
        <taxon>Flavobacteriaceae</taxon>
        <taxon>Flagellimonas</taxon>
    </lineage>
</organism>
<proteinExistence type="predicted"/>
<keyword evidence="5" id="KW-1185">Reference proteome</keyword>